<proteinExistence type="predicted"/>
<evidence type="ECO:0000313" key="2">
    <source>
        <dbReference type="EMBL" id="KAJ6648839.1"/>
    </source>
</evidence>
<keyword evidence="3" id="KW-1185">Reference proteome</keyword>
<feature type="non-terminal residue" evidence="2">
    <location>
        <position position="1"/>
    </location>
</feature>
<comment type="caution">
    <text evidence="2">The sequence shown here is derived from an EMBL/GenBank/DDBJ whole genome shotgun (WGS) entry which is preliminary data.</text>
</comment>
<dbReference type="PANTHER" id="PTHR21163:SF0">
    <property type="entry name" value="GH08205P-RELATED"/>
    <property type="match status" value="1"/>
</dbReference>
<organism evidence="2 3">
    <name type="scientific">Pseudolycoriella hygida</name>
    <dbReference type="NCBI Taxonomy" id="35572"/>
    <lineage>
        <taxon>Eukaryota</taxon>
        <taxon>Metazoa</taxon>
        <taxon>Ecdysozoa</taxon>
        <taxon>Arthropoda</taxon>
        <taxon>Hexapoda</taxon>
        <taxon>Insecta</taxon>
        <taxon>Pterygota</taxon>
        <taxon>Neoptera</taxon>
        <taxon>Endopterygota</taxon>
        <taxon>Diptera</taxon>
        <taxon>Nematocera</taxon>
        <taxon>Sciaroidea</taxon>
        <taxon>Sciaridae</taxon>
        <taxon>Pseudolycoriella</taxon>
    </lineage>
</organism>
<evidence type="ECO:0000256" key="1">
    <source>
        <dbReference type="SAM" id="MobiDB-lite"/>
    </source>
</evidence>
<dbReference type="PANTHER" id="PTHR21163">
    <property type="entry name" value="PROTEIN G12"/>
    <property type="match status" value="1"/>
</dbReference>
<reference evidence="2" key="1">
    <citation type="submission" date="2022-07" db="EMBL/GenBank/DDBJ databases">
        <authorList>
            <person name="Trinca V."/>
            <person name="Uliana J.V.C."/>
            <person name="Torres T.T."/>
            <person name="Ward R.J."/>
            <person name="Monesi N."/>
        </authorList>
    </citation>
    <scope>NUCLEOTIDE SEQUENCE</scope>
    <source>
        <strain evidence="2">HSMRA1968</strain>
        <tissue evidence="2">Whole embryos</tissue>
    </source>
</reference>
<dbReference type="InterPro" id="IPR010629">
    <property type="entry name" value="Ins_allergen"/>
</dbReference>
<accession>A0A9Q0NEI9</accession>
<protein>
    <submittedName>
        <fullName evidence="2">Uncharacterized protein</fullName>
    </submittedName>
</protein>
<dbReference type="OrthoDB" id="7882129at2759"/>
<name>A0A9Q0NEI9_9DIPT</name>
<feature type="region of interest" description="Disordered" evidence="1">
    <location>
        <begin position="1"/>
        <end position="21"/>
    </location>
</feature>
<gene>
    <name evidence="2" type="ORF">Bhyg_04071</name>
</gene>
<dbReference type="Proteomes" id="UP001151699">
    <property type="component" value="Chromosome A"/>
</dbReference>
<feature type="non-terminal residue" evidence="2">
    <location>
        <position position="224"/>
    </location>
</feature>
<dbReference type="AlphaFoldDB" id="A0A9Q0NEI9"/>
<evidence type="ECO:0000313" key="3">
    <source>
        <dbReference type="Proteomes" id="UP001151699"/>
    </source>
</evidence>
<sequence>TIQVEQIPPLPEGECGEGEQKPDSLTTILNQFSETFPTYEFLAIFLETLNDDEEVVKVLSLLMTSEFNSLINKIGDIDEWVEITDIFCDDLSFNVNFYLKVLGDLIKVIPIDPSTPKSKDQSEMGVKVLIQQILDILPLDEWQPKIDALVEYNENVQIAIDTIKGDLFKVVVNRTMEMDEFKLLTDNLRASQYPVDCIISHMQRKLDWPHITCAEESDKFMNMN</sequence>
<dbReference type="EMBL" id="WJQU01000001">
    <property type="protein sequence ID" value="KAJ6648839.1"/>
    <property type="molecule type" value="Genomic_DNA"/>
</dbReference>
<dbReference type="Pfam" id="PF06757">
    <property type="entry name" value="Ins_allergen_rp"/>
    <property type="match status" value="1"/>
</dbReference>